<dbReference type="CDD" id="cd02440">
    <property type="entry name" value="AdoMet_MTases"/>
    <property type="match status" value="1"/>
</dbReference>
<comment type="caution">
    <text evidence="3">The sequence shown here is derived from an EMBL/GenBank/DDBJ whole genome shotgun (WGS) entry which is preliminary data.</text>
</comment>
<keyword evidence="4" id="KW-1185">Reference proteome</keyword>
<dbReference type="Pfam" id="PF26487">
    <property type="entry name" value="DUF8157_C"/>
    <property type="match status" value="1"/>
</dbReference>
<dbReference type="Pfam" id="PF13489">
    <property type="entry name" value="Methyltransf_23"/>
    <property type="match status" value="1"/>
</dbReference>
<dbReference type="AlphaFoldDB" id="A0A151AI04"/>
<reference evidence="3 4" key="1">
    <citation type="submission" date="2016-02" db="EMBL/GenBank/DDBJ databases">
        <title>Genome sequence of Halalkalicoccus paucihalophilus DSM 24557.</title>
        <authorList>
            <person name="Poehlein A."/>
            <person name="Daniel R."/>
        </authorList>
    </citation>
    <scope>NUCLEOTIDE SEQUENCE [LARGE SCALE GENOMIC DNA]</scope>
    <source>
        <strain evidence="3 4">DSM 24557</strain>
    </source>
</reference>
<protein>
    <submittedName>
        <fullName evidence="3">Methyltransferase domain protein</fullName>
    </submittedName>
</protein>
<accession>A0A151AI04</accession>
<dbReference type="InterPro" id="IPR058470">
    <property type="entry name" value="DUF8157_N"/>
</dbReference>
<dbReference type="InterPro" id="IPR058959">
    <property type="entry name" value="DUF8157_C"/>
</dbReference>
<dbReference type="GO" id="GO:0008168">
    <property type="term" value="F:methyltransferase activity"/>
    <property type="evidence" value="ECO:0007669"/>
    <property type="project" value="UniProtKB-KW"/>
</dbReference>
<dbReference type="EMBL" id="LTAZ01000002">
    <property type="protein sequence ID" value="KYH27212.1"/>
    <property type="molecule type" value="Genomic_DNA"/>
</dbReference>
<keyword evidence="3" id="KW-0489">Methyltransferase</keyword>
<evidence type="ECO:0000313" key="4">
    <source>
        <dbReference type="Proteomes" id="UP000075321"/>
    </source>
</evidence>
<dbReference type="Pfam" id="PF26486">
    <property type="entry name" value="DUF8157"/>
    <property type="match status" value="1"/>
</dbReference>
<dbReference type="RefSeq" id="WP_066379520.1">
    <property type="nucleotide sequence ID" value="NZ_LTAZ01000002.1"/>
</dbReference>
<organism evidence="3 4">
    <name type="scientific">Halalkalicoccus paucihalophilus</name>
    <dbReference type="NCBI Taxonomy" id="1008153"/>
    <lineage>
        <taxon>Archaea</taxon>
        <taxon>Methanobacteriati</taxon>
        <taxon>Methanobacteriota</taxon>
        <taxon>Stenosarchaea group</taxon>
        <taxon>Halobacteria</taxon>
        <taxon>Halobacteriales</taxon>
        <taxon>Halococcaceae</taxon>
        <taxon>Halalkalicoccus</taxon>
    </lineage>
</organism>
<dbReference type="PATRIC" id="fig|1008153.3.peg.666"/>
<dbReference type="InterPro" id="IPR029063">
    <property type="entry name" value="SAM-dependent_MTases_sf"/>
</dbReference>
<feature type="domain" description="DUF8157" evidence="2">
    <location>
        <begin position="378"/>
        <end position="469"/>
    </location>
</feature>
<dbReference type="OrthoDB" id="117536at2157"/>
<dbReference type="GO" id="GO:0032259">
    <property type="term" value="P:methylation"/>
    <property type="evidence" value="ECO:0007669"/>
    <property type="project" value="UniProtKB-KW"/>
</dbReference>
<dbReference type="SUPFAM" id="SSF53335">
    <property type="entry name" value="S-adenosyl-L-methionine-dependent methyltransferases"/>
    <property type="match status" value="1"/>
</dbReference>
<dbReference type="Gene3D" id="3.40.50.150">
    <property type="entry name" value="Vaccinia Virus protein VP39"/>
    <property type="match status" value="1"/>
</dbReference>
<evidence type="ECO:0000259" key="2">
    <source>
        <dbReference type="Pfam" id="PF26487"/>
    </source>
</evidence>
<gene>
    <name evidence="3" type="ORF">HAPAU_06640</name>
</gene>
<evidence type="ECO:0000313" key="3">
    <source>
        <dbReference type="EMBL" id="KYH27212.1"/>
    </source>
</evidence>
<sequence>MSRQSILDVAKYLRNVRPIDPEEVVEYVEGGAHPAVVRQTLRENALSLGLVEREDGTFVPASEGPLSPDFDGVREVPERYLSRLEDLLVERFGPDWSDGESGAALREEIRRLKEQYYRQHPVEYSSEAALGYAIYHLPDYYAATGYALDELGSRNLLPSRLRVLDVGAGVGGPALGLADYAEDALVEYHAVEPSAAADVLEELLAETPRNFHPTVHRSTAEAFEPELEYDLVLFANVLIELSDPVAVLKRYLAHLSPDGSLLALSPADKNTATGLREVEHEVVSGGEYTVFAPTLRLWPGREPTDHCWSFDCKPDLDVPPLQRRLDEGRRAEDERGERDAATGEFVNRDIQYAYSVLRRDRRTRLDASASPERFAPFAESEAHVTDRIDCIAVKLSHSLSEGNPLFLLGDGSQSESHYAVLTRETGLNRPLVEADYGDVLVFESVLVLWNDDEDSYNLVVDEECVIDRVG</sequence>
<keyword evidence="3" id="KW-0808">Transferase</keyword>
<proteinExistence type="predicted"/>
<evidence type="ECO:0000259" key="1">
    <source>
        <dbReference type="Pfam" id="PF26486"/>
    </source>
</evidence>
<dbReference type="Proteomes" id="UP000075321">
    <property type="component" value="Unassembled WGS sequence"/>
</dbReference>
<name>A0A151AI04_9EURY</name>
<feature type="domain" description="DUF8157" evidence="1">
    <location>
        <begin position="3"/>
        <end position="54"/>
    </location>
</feature>